<dbReference type="AlphaFoldDB" id="A0A1H9N6H6"/>
<evidence type="ECO:0000313" key="3">
    <source>
        <dbReference type="EMBL" id="SER31576.1"/>
    </source>
</evidence>
<evidence type="ECO:0000256" key="1">
    <source>
        <dbReference type="SAM" id="SignalP"/>
    </source>
</evidence>
<protein>
    <submittedName>
        <fullName evidence="3">LEA14-like dessication related protein</fullName>
    </submittedName>
</protein>
<feature type="chain" id="PRO_5011726651" evidence="1">
    <location>
        <begin position="30"/>
        <end position="167"/>
    </location>
</feature>
<reference evidence="3 4" key="1">
    <citation type="submission" date="2016-10" db="EMBL/GenBank/DDBJ databases">
        <authorList>
            <person name="de Groot N.N."/>
        </authorList>
    </citation>
    <scope>NUCLEOTIDE SEQUENCE [LARGE SCALE GENOMIC DNA]</scope>
    <source>
        <strain evidence="3 4">DSM 378</strain>
    </source>
</reference>
<dbReference type="Proteomes" id="UP000199267">
    <property type="component" value="Unassembled WGS sequence"/>
</dbReference>
<dbReference type="SUPFAM" id="SSF117070">
    <property type="entry name" value="LEA14-like"/>
    <property type="match status" value="1"/>
</dbReference>
<proteinExistence type="predicted"/>
<organism evidence="3 4">
    <name type="scientific">Azotobacter beijerinckii</name>
    <dbReference type="NCBI Taxonomy" id="170623"/>
    <lineage>
        <taxon>Bacteria</taxon>
        <taxon>Pseudomonadati</taxon>
        <taxon>Pseudomonadota</taxon>
        <taxon>Gammaproteobacteria</taxon>
        <taxon>Pseudomonadales</taxon>
        <taxon>Pseudomonadaceae</taxon>
        <taxon>Azotobacter</taxon>
    </lineage>
</organism>
<dbReference type="EMBL" id="FOFJ01000041">
    <property type="protein sequence ID" value="SER31576.1"/>
    <property type="molecule type" value="Genomic_DNA"/>
</dbReference>
<evidence type="ECO:0000259" key="2">
    <source>
        <dbReference type="SMART" id="SM00769"/>
    </source>
</evidence>
<sequence length="167" mass="18723">MYLRAPTSRTFGLWLMAFLAGTAASTSWADEVFQPPVVELTQVDLSKADLLKQDLVLHFRISNPNESKLSVYGLAYKVRLGDIELVSDGESRQSFTVSARSHQELEVPVTTNLWRRLKPLVKLLKKAEDSIPYRVSGEIKTGRLFGRKVPFFHSGELTNGEMLASNP</sequence>
<evidence type="ECO:0000313" key="4">
    <source>
        <dbReference type="Proteomes" id="UP000199267"/>
    </source>
</evidence>
<accession>A0A1H9N6H6</accession>
<dbReference type="InterPro" id="IPR004864">
    <property type="entry name" value="LEA_2"/>
</dbReference>
<dbReference type="InterPro" id="IPR013990">
    <property type="entry name" value="WHy-dom"/>
</dbReference>
<gene>
    <name evidence="3" type="ORF">SAMN04244573_03360</name>
</gene>
<feature type="domain" description="Water stress and hypersensitive response" evidence="2">
    <location>
        <begin position="38"/>
        <end position="158"/>
    </location>
</feature>
<dbReference type="GO" id="GO:0009269">
    <property type="term" value="P:response to desiccation"/>
    <property type="evidence" value="ECO:0007669"/>
    <property type="project" value="InterPro"/>
</dbReference>
<dbReference type="Gene3D" id="2.60.40.1820">
    <property type="match status" value="1"/>
</dbReference>
<dbReference type="SMART" id="SM00769">
    <property type="entry name" value="WHy"/>
    <property type="match status" value="1"/>
</dbReference>
<dbReference type="Pfam" id="PF03168">
    <property type="entry name" value="LEA_2"/>
    <property type="match status" value="1"/>
</dbReference>
<feature type="signal peptide" evidence="1">
    <location>
        <begin position="1"/>
        <end position="29"/>
    </location>
</feature>
<name>A0A1H9N6H6_9GAMM</name>
<keyword evidence="1" id="KW-0732">Signal</keyword>